<evidence type="ECO:0000313" key="3">
    <source>
        <dbReference type="EMBL" id="TKV58903.1"/>
    </source>
</evidence>
<feature type="domain" description="Methyltransferase FkbM" evidence="2">
    <location>
        <begin position="32"/>
        <end position="198"/>
    </location>
</feature>
<reference evidence="3 4" key="1">
    <citation type="submission" date="2019-05" db="EMBL/GenBank/DDBJ databases">
        <title>Nakamurella sp. N5BH11, whole genome shotgun sequence.</title>
        <authorList>
            <person name="Tuo L."/>
        </authorList>
    </citation>
    <scope>NUCLEOTIDE SEQUENCE [LARGE SCALE GENOMIC DNA]</scope>
    <source>
        <strain evidence="3 4">N5BH11</strain>
    </source>
</reference>
<evidence type="ECO:0000313" key="4">
    <source>
        <dbReference type="Proteomes" id="UP000306985"/>
    </source>
</evidence>
<protein>
    <submittedName>
        <fullName evidence="3">FkbM family methyltransferase</fullName>
    </submittedName>
</protein>
<dbReference type="GO" id="GO:0006888">
    <property type="term" value="P:endoplasmic reticulum to Golgi vesicle-mediated transport"/>
    <property type="evidence" value="ECO:0007669"/>
    <property type="project" value="TreeGrafter"/>
</dbReference>
<gene>
    <name evidence="3" type="ORF">FDO65_15550</name>
</gene>
<dbReference type="SUPFAM" id="SSF53335">
    <property type="entry name" value="S-adenosyl-L-methionine-dependent methyltransferases"/>
    <property type="match status" value="1"/>
</dbReference>
<dbReference type="AlphaFoldDB" id="A0A4U6QFD2"/>
<dbReference type="PANTHER" id="PTHR34009:SF2">
    <property type="entry name" value="PROTEIN STAR"/>
    <property type="match status" value="1"/>
</dbReference>
<dbReference type="GO" id="GO:0016197">
    <property type="term" value="P:endosomal transport"/>
    <property type="evidence" value="ECO:0007669"/>
    <property type="project" value="TreeGrafter"/>
</dbReference>
<dbReference type="Pfam" id="PF05050">
    <property type="entry name" value="Methyltransf_21"/>
    <property type="match status" value="1"/>
</dbReference>
<evidence type="ECO:0000256" key="1">
    <source>
        <dbReference type="SAM" id="Coils"/>
    </source>
</evidence>
<dbReference type="PANTHER" id="PTHR34009">
    <property type="entry name" value="PROTEIN STAR"/>
    <property type="match status" value="1"/>
</dbReference>
<sequence length="374" mass="41847">MNGQPFVSHAQNREDVVLHRALKQVTNGRYVEVGANHPQDDSVSRAFYDHGWSGITVEPVHAFAELHRSQRERDTLVEAAISDSPSPTLTLHQIAGTGLSSLVDTVGQTHRDTGWDVIDVEVPVRRLDDVLHEAGWQPGDDIHFLLVDVEGAERDVLATIDLQRWRPWVVVVEATEPTTTTPAFDSWEQLVTGAGYEFRLFDGLSRFYVSPDHRTDIGPLLDYPACVHDEYVTAETVRLRRETEEAYHRANGANSGADALQREVERLQAELDELRPQVAGFDREREELTAQARRSDDLRVAADAVAARWRHKAVDAWATSVAGGMTIDSGEVGPLRERVEHLAAELDATHRTLSWRITKPLRSVRSVSLRKAAK</sequence>
<feature type="coiled-coil region" evidence="1">
    <location>
        <begin position="250"/>
        <end position="277"/>
    </location>
</feature>
<keyword evidence="4" id="KW-1185">Reference proteome</keyword>
<evidence type="ECO:0000259" key="2">
    <source>
        <dbReference type="Pfam" id="PF05050"/>
    </source>
</evidence>
<dbReference type="Gene3D" id="3.40.50.150">
    <property type="entry name" value="Vaccinia Virus protein VP39"/>
    <property type="match status" value="1"/>
</dbReference>
<comment type="caution">
    <text evidence="3">The sequence shown here is derived from an EMBL/GenBank/DDBJ whole genome shotgun (WGS) entry which is preliminary data.</text>
</comment>
<dbReference type="InterPro" id="IPR006342">
    <property type="entry name" value="FkbM_mtfrase"/>
</dbReference>
<name>A0A4U6QFD2_9ACTN</name>
<keyword evidence="3" id="KW-0808">Transferase</keyword>
<keyword evidence="3" id="KW-0489">Methyltransferase</keyword>
<organism evidence="3 4">
    <name type="scientific">Nakamurella flava</name>
    <dbReference type="NCBI Taxonomy" id="2576308"/>
    <lineage>
        <taxon>Bacteria</taxon>
        <taxon>Bacillati</taxon>
        <taxon>Actinomycetota</taxon>
        <taxon>Actinomycetes</taxon>
        <taxon>Nakamurellales</taxon>
        <taxon>Nakamurellaceae</taxon>
        <taxon>Nakamurella</taxon>
    </lineage>
</organism>
<dbReference type="OrthoDB" id="9810122at2"/>
<dbReference type="GO" id="GO:0005737">
    <property type="term" value="C:cytoplasm"/>
    <property type="evidence" value="ECO:0007669"/>
    <property type="project" value="GOC"/>
</dbReference>
<dbReference type="RefSeq" id="WP_137450563.1">
    <property type="nucleotide sequence ID" value="NZ_SZZH01000003.1"/>
</dbReference>
<dbReference type="GO" id="GO:0032259">
    <property type="term" value="P:methylation"/>
    <property type="evidence" value="ECO:0007669"/>
    <property type="project" value="UniProtKB-KW"/>
</dbReference>
<proteinExistence type="predicted"/>
<dbReference type="NCBIfam" id="TIGR01444">
    <property type="entry name" value="fkbM_fam"/>
    <property type="match status" value="1"/>
</dbReference>
<dbReference type="InterPro" id="IPR053202">
    <property type="entry name" value="EGF_Rcpt_Signaling_Reg"/>
</dbReference>
<dbReference type="GO" id="GO:0008168">
    <property type="term" value="F:methyltransferase activity"/>
    <property type="evidence" value="ECO:0007669"/>
    <property type="project" value="UniProtKB-KW"/>
</dbReference>
<dbReference type="EMBL" id="SZZH01000003">
    <property type="protein sequence ID" value="TKV58903.1"/>
    <property type="molecule type" value="Genomic_DNA"/>
</dbReference>
<keyword evidence="1" id="KW-0175">Coiled coil</keyword>
<dbReference type="GO" id="GO:0005886">
    <property type="term" value="C:plasma membrane"/>
    <property type="evidence" value="ECO:0007669"/>
    <property type="project" value="TreeGrafter"/>
</dbReference>
<accession>A0A4U6QFD2</accession>
<dbReference type="Proteomes" id="UP000306985">
    <property type="component" value="Unassembled WGS sequence"/>
</dbReference>
<dbReference type="InterPro" id="IPR029063">
    <property type="entry name" value="SAM-dependent_MTases_sf"/>
</dbReference>